<name>A0A9W6FL60_XANFL</name>
<reference evidence="1" key="1">
    <citation type="submission" date="2022-12" db="EMBL/GenBank/DDBJ databases">
        <title>Reference genome sequencing for broad-spectrum identification of bacterial and archaeal isolates by mass spectrometry.</title>
        <authorList>
            <person name="Sekiguchi Y."/>
            <person name="Tourlousse D.M."/>
        </authorList>
    </citation>
    <scope>NUCLEOTIDE SEQUENCE</scope>
    <source>
        <strain evidence="1">301</strain>
    </source>
</reference>
<evidence type="ECO:0000313" key="1">
    <source>
        <dbReference type="EMBL" id="GLI24479.1"/>
    </source>
</evidence>
<evidence type="ECO:0000313" key="2">
    <source>
        <dbReference type="Proteomes" id="UP001144397"/>
    </source>
</evidence>
<dbReference type="AlphaFoldDB" id="A0A9W6FL60"/>
<accession>A0A9W6FL60</accession>
<sequence>MGARELVPPQRGIYVGSIYYVSEPPTAQLETPTNLESLCDTQPDLKIYGVANPVPETVADINLLLDTRLQGSLAGLSTQLISLGLSGNVGDYYEYKLTNVSKYAISEASAQTVFEGMARQTACNRAIARHASQGIYQIKATYVGDLVFQRKQGAGVDASVSAKLGKVEPTVKATFSRTLNLGFSGKGLVFSFVPILRTPAIPRS</sequence>
<dbReference type="EMBL" id="BSDO01000007">
    <property type="protein sequence ID" value="GLI24479.1"/>
    <property type="molecule type" value="Genomic_DNA"/>
</dbReference>
<protein>
    <submittedName>
        <fullName evidence="1">Uncharacterized protein</fullName>
    </submittedName>
</protein>
<comment type="caution">
    <text evidence="1">The sequence shown here is derived from an EMBL/GenBank/DDBJ whole genome shotgun (WGS) entry which is preliminary data.</text>
</comment>
<dbReference type="Proteomes" id="UP001144397">
    <property type="component" value="Unassembled WGS sequence"/>
</dbReference>
<gene>
    <name evidence="1" type="ORF">XFLAVUS301_41530</name>
</gene>
<proteinExistence type="predicted"/>
<organism evidence="1 2">
    <name type="scientific">Xanthobacter flavus</name>
    <dbReference type="NCBI Taxonomy" id="281"/>
    <lineage>
        <taxon>Bacteria</taxon>
        <taxon>Pseudomonadati</taxon>
        <taxon>Pseudomonadota</taxon>
        <taxon>Alphaproteobacteria</taxon>
        <taxon>Hyphomicrobiales</taxon>
        <taxon>Xanthobacteraceae</taxon>
        <taxon>Xanthobacter</taxon>
    </lineage>
</organism>